<dbReference type="Proteomes" id="UP001497444">
    <property type="component" value="Chromosome 1"/>
</dbReference>
<gene>
    <name evidence="2" type="ORF">CSSPJE1EN1_LOCUS1174</name>
</gene>
<accession>A0ABP0VMP8</accession>
<feature type="domain" description="STAG" evidence="1">
    <location>
        <begin position="79"/>
        <end position="127"/>
    </location>
</feature>
<name>A0ABP0VMP8_9BRYO</name>
<reference evidence="2 3" key="1">
    <citation type="submission" date="2024-02" db="EMBL/GenBank/DDBJ databases">
        <authorList>
            <consortium name="ELIXIR-Norway"/>
            <consortium name="Elixir Norway"/>
        </authorList>
    </citation>
    <scope>NUCLEOTIDE SEQUENCE [LARGE SCALE GENOMIC DNA]</scope>
</reference>
<sequence length="139" mass="15763">MLSCTEIIKHKGKFVELAASKWLERYEANPIAGLNELLVVLFEACGVTLDLKEEPLSEMDVDDVVKELVSHVKQGGLEDILGSKQKDSHNFKENLVTFWDTIVRESREGALSDRQLMEKCMDHVIALPWYVEQLSIGCE</sequence>
<evidence type="ECO:0000313" key="3">
    <source>
        <dbReference type="Proteomes" id="UP001497444"/>
    </source>
</evidence>
<dbReference type="Pfam" id="PF08514">
    <property type="entry name" value="STAG"/>
    <property type="match status" value="1"/>
</dbReference>
<dbReference type="PANTHER" id="PTHR11199:SF0">
    <property type="entry name" value="LD34181P-RELATED"/>
    <property type="match status" value="1"/>
</dbReference>
<dbReference type="EMBL" id="OZ020096">
    <property type="protein sequence ID" value="CAK9255696.1"/>
    <property type="molecule type" value="Genomic_DNA"/>
</dbReference>
<organism evidence="2 3">
    <name type="scientific">Sphagnum jensenii</name>
    <dbReference type="NCBI Taxonomy" id="128206"/>
    <lineage>
        <taxon>Eukaryota</taxon>
        <taxon>Viridiplantae</taxon>
        <taxon>Streptophyta</taxon>
        <taxon>Embryophyta</taxon>
        <taxon>Bryophyta</taxon>
        <taxon>Sphagnophytina</taxon>
        <taxon>Sphagnopsida</taxon>
        <taxon>Sphagnales</taxon>
        <taxon>Sphagnaceae</taxon>
        <taxon>Sphagnum</taxon>
    </lineage>
</organism>
<evidence type="ECO:0000313" key="2">
    <source>
        <dbReference type="EMBL" id="CAK9255696.1"/>
    </source>
</evidence>
<proteinExistence type="predicted"/>
<evidence type="ECO:0000259" key="1">
    <source>
        <dbReference type="Pfam" id="PF08514"/>
    </source>
</evidence>
<dbReference type="PANTHER" id="PTHR11199">
    <property type="entry name" value="STROMAL ANTIGEN"/>
    <property type="match status" value="1"/>
</dbReference>
<protein>
    <recommendedName>
        <fullName evidence="1">STAG domain-containing protein</fullName>
    </recommendedName>
</protein>
<keyword evidence="3" id="KW-1185">Reference proteome</keyword>
<dbReference type="InterPro" id="IPR039662">
    <property type="entry name" value="Cohesin_Scc3/SA"/>
</dbReference>
<dbReference type="InterPro" id="IPR013721">
    <property type="entry name" value="STAG"/>
</dbReference>